<dbReference type="HOGENOM" id="CLU_1569481_0_0_5"/>
<feature type="chain" id="PRO_5004165748" description="Twin-arginine translocation pathway signal" evidence="1">
    <location>
        <begin position="32"/>
        <end position="172"/>
    </location>
</feature>
<name>Q07NG6_RHOP5</name>
<organism evidence="2">
    <name type="scientific">Rhodopseudomonas palustris (strain BisA53)</name>
    <dbReference type="NCBI Taxonomy" id="316055"/>
    <lineage>
        <taxon>Bacteria</taxon>
        <taxon>Pseudomonadati</taxon>
        <taxon>Pseudomonadota</taxon>
        <taxon>Alphaproteobacteria</taxon>
        <taxon>Hyphomicrobiales</taxon>
        <taxon>Nitrobacteraceae</taxon>
        <taxon>Rhodopseudomonas</taxon>
    </lineage>
</organism>
<dbReference type="AlphaFoldDB" id="Q07NG6"/>
<protein>
    <recommendedName>
        <fullName evidence="3">Twin-arginine translocation pathway signal</fullName>
    </recommendedName>
</protein>
<dbReference type="eggNOG" id="ENOG503369Z">
    <property type="taxonomic scope" value="Bacteria"/>
</dbReference>
<dbReference type="STRING" id="316055.RPE_2580"/>
<sequence>MRTRRYFISLALAAAAALGAVLALPAPPAQAEAAYQRFVPLLIDLSGWSGDKAEGMAMEMSGASMTAATRNYERGEARIEAQIMTGPAAQGALAMTGAEMKIESSDGRMSSAELDGFQVTRTYTFSDKSGGILVALRANALFSLSFSGIADDEALALAKEFDWKAMQAAVGQ</sequence>
<dbReference type="KEGG" id="rpe:RPE_2580"/>
<accession>Q07NG6</accession>
<proteinExistence type="predicted"/>
<reference evidence="2" key="1">
    <citation type="submission" date="2006-09" db="EMBL/GenBank/DDBJ databases">
        <title>Complete sequence of Rhodopseudomonas palustris BisA53.</title>
        <authorList>
            <consortium name="US DOE Joint Genome Institute"/>
            <person name="Copeland A."/>
            <person name="Lucas S."/>
            <person name="Lapidus A."/>
            <person name="Barry K."/>
            <person name="Detter J.C."/>
            <person name="Glavina del Rio T."/>
            <person name="Hammon N."/>
            <person name="Israni S."/>
            <person name="Dalin E."/>
            <person name="Tice H."/>
            <person name="Pitluck S."/>
            <person name="Chain P."/>
            <person name="Malfatti S."/>
            <person name="Shin M."/>
            <person name="Vergez L."/>
            <person name="Schmutz J."/>
            <person name="Larimer F."/>
            <person name="Land M."/>
            <person name="Hauser L."/>
            <person name="Pelletier D.A."/>
            <person name="Kyrpides N."/>
            <person name="Kim E."/>
            <person name="Harwood C.S."/>
            <person name="Oda Y."/>
            <person name="Richardson P."/>
        </authorList>
    </citation>
    <scope>NUCLEOTIDE SEQUENCE [LARGE SCALE GENOMIC DNA]</scope>
    <source>
        <strain evidence="2">BisA53</strain>
    </source>
</reference>
<dbReference type="InterPro" id="IPR006311">
    <property type="entry name" value="TAT_signal"/>
</dbReference>
<gene>
    <name evidence="2" type="ordered locus">RPE_2580</name>
</gene>
<evidence type="ECO:0000256" key="1">
    <source>
        <dbReference type="SAM" id="SignalP"/>
    </source>
</evidence>
<keyword evidence="1" id="KW-0732">Signal</keyword>
<dbReference type="EMBL" id="CP000463">
    <property type="protein sequence ID" value="ABJ06518.1"/>
    <property type="molecule type" value="Genomic_DNA"/>
</dbReference>
<evidence type="ECO:0008006" key="3">
    <source>
        <dbReference type="Google" id="ProtNLM"/>
    </source>
</evidence>
<evidence type="ECO:0000313" key="2">
    <source>
        <dbReference type="EMBL" id="ABJ06518.1"/>
    </source>
</evidence>
<feature type="signal peptide" evidence="1">
    <location>
        <begin position="1"/>
        <end position="31"/>
    </location>
</feature>
<dbReference type="PROSITE" id="PS51318">
    <property type="entry name" value="TAT"/>
    <property type="match status" value="1"/>
</dbReference>